<evidence type="ECO:0000313" key="1">
    <source>
        <dbReference type="EMBL" id="KAI0090542.1"/>
    </source>
</evidence>
<comment type="caution">
    <text evidence="1">The sequence shown here is derived from an EMBL/GenBank/DDBJ whole genome shotgun (WGS) entry which is preliminary data.</text>
</comment>
<accession>A0ACB8U829</accession>
<keyword evidence="2" id="KW-1185">Reference proteome</keyword>
<name>A0ACB8U829_9APHY</name>
<dbReference type="EMBL" id="MU274907">
    <property type="protein sequence ID" value="KAI0090542.1"/>
    <property type="molecule type" value="Genomic_DNA"/>
</dbReference>
<organism evidence="1 2">
    <name type="scientific">Irpex rosettiformis</name>
    <dbReference type="NCBI Taxonomy" id="378272"/>
    <lineage>
        <taxon>Eukaryota</taxon>
        <taxon>Fungi</taxon>
        <taxon>Dikarya</taxon>
        <taxon>Basidiomycota</taxon>
        <taxon>Agaricomycotina</taxon>
        <taxon>Agaricomycetes</taxon>
        <taxon>Polyporales</taxon>
        <taxon>Irpicaceae</taxon>
        <taxon>Irpex</taxon>
    </lineage>
</organism>
<reference evidence="1" key="1">
    <citation type="journal article" date="2021" name="Environ. Microbiol.">
        <title>Gene family expansions and transcriptome signatures uncover fungal adaptations to wood decay.</title>
        <authorList>
            <person name="Hage H."/>
            <person name="Miyauchi S."/>
            <person name="Viragh M."/>
            <person name="Drula E."/>
            <person name="Min B."/>
            <person name="Chaduli D."/>
            <person name="Navarro D."/>
            <person name="Favel A."/>
            <person name="Norest M."/>
            <person name="Lesage-Meessen L."/>
            <person name="Balint B."/>
            <person name="Merenyi Z."/>
            <person name="de Eugenio L."/>
            <person name="Morin E."/>
            <person name="Martinez A.T."/>
            <person name="Baldrian P."/>
            <person name="Stursova M."/>
            <person name="Martinez M.J."/>
            <person name="Novotny C."/>
            <person name="Magnuson J.K."/>
            <person name="Spatafora J.W."/>
            <person name="Maurice S."/>
            <person name="Pangilinan J."/>
            <person name="Andreopoulos W."/>
            <person name="LaButti K."/>
            <person name="Hundley H."/>
            <person name="Na H."/>
            <person name="Kuo A."/>
            <person name="Barry K."/>
            <person name="Lipzen A."/>
            <person name="Henrissat B."/>
            <person name="Riley R."/>
            <person name="Ahrendt S."/>
            <person name="Nagy L.G."/>
            <person name="Grigoriev I.V."/>
            <person name="Martin F."/>
            <person name="Rosso M.N."/>
        </authorList>
    </citation>
    <scope>NUCLEOTIDE SEQUENCE</scope>
    <source>
        <strain evidence="1">CBS 384.51</strain>
    </source>
</reference>
<proteinExistence type="predicted"/>
<evidence type="ECO:0000313" key="2">
    <source>
        <dbReference type="Proteomes" id="UP001055072"/>
    </source>
</evidence>
<gene>
    <name evidence="1" type="ORF">BDY19DRAFT_935765</name>
</gene>
<sequence length="163" mass="17777">MNQLPITMAAAHIESGVYFIQNVGTNTVLDLANGSSADGTRIQGFAKRQLSDPWVSAQLWIITQVGHDSPVYTIRNAKSCSYADLFESNVVNGTPIVGYHGTWHPNQHWIFTMGNCGSGYVSIRNLATGTYIDLDSGNSANGAPVVGWSGLFNRNQLWFLVRV</sequence>
<protein>
    <submittedName>
        <fullName evidence="1">Ricin B-like lectin</fullName>
    </submittedName>
</protein>
<dbReference type="Proteomes" id="UP001055072">
    <property type="component" value="Unassembled WGS sequence"/>
</dbReference>